<dbReference type="PANTHER" id="PTHR48097:SF9">
    <property type="entry name" value="L-THREONINE ALDOLASE"/>
    <property type="match status" value="1"/>
</dbReference>
<dbReference type="GO" id="GO:0006545">
    <property type="term" value="P:glycine biosynthetic process"/>
    <property type="evidence" value="ECO:0007669"/>
    <property type="project" value="TreeGrafter"/>
</dbReference>
<name>A0AAU9N325_9ASTR</name>
<dbReference type="EMBL" id="CAKMRJ010003334">
    <property type="protein sequence ID" value="CAH1432131.1"/>
    <property type="molecule type" value="Genomic_DNA"/>
</dbReference>
<dbReference type="SUPFAM" id="SSF53383">
    <property type="entry name" value="PLP-dependent transferases"/>
    <property type="match status" value="1"/>
</dbReference>
<dbReference type="GO" id="GO:0005829">
    <property type="term" value="C:cytosol"/>
    <property type="evidence" value="ECO:0007669"/>
    <property type="project" value="TreeGrafter"/>
</dbReference>
<accession>A0AAU9N325</accession>
<gene>
    <name evidence="1" type="ORF">LVIROSA_LOCUS18805</name>
</gene>
<dbReference type="Proteomes" id="UP001157418">
    <property type="component" value="Unassembled WGS sequence"/>
</dbReference>
<proteinExistence type="predicted"/>
<evidence type="ECO:0000313" key="2">
    <source>
        <dbReference type="Proteomes" id="UP001157418"/>
    </source>
</evidence>
<dbReference type="PANTHER" id="PTHR48097">
    <property type="entry name" value="L-THREONINE ALDOLASE-RELATED"/>
    <property type="match status" value="1"/>
</dbReference>
<dbReference type="GO" id="GO:0006567">
    <property type="term" value="P:L-threonine catabolic process"/>
    <property type="evidence" value="ECO:0007669"/>
    <property type="project" value="TreeGrafter"/>
</dbReference>
<dbReference type="GO" id="GO:0008732">
    <property type="term" value="F:L-allo-threonine aldolase activity"/>
    <property type="evidence" value="ECO:0007669"/>
    <property type="project" value="TreeGrafter"/>
</dbReference>
<reference evidence="1 2" key="1">
    <citation type="submission" date="2022-01" db="EMBL/GenBank/DDBJ databases">
        <authorList>
            <person name="Xiong W."/>
            <person name="Schranz E."/>
        </authorList>
    </citation>
    <scope>NUCLEOTIDE SEQUENCE [LARGE SCALE GENOMIC DNA]</scope>
</reference>
<dbReference type="Gene3D" id="3.90.1150.10">
    <property type="entry name" value="Aspartate Aminotransferase, domain 1"/>
    <property type="match status" value="1"/>
</dbReference>
<dbReference type="InterPro" id="IPR015424">
    <property type="entry name" value="PyrdxlP-dep_Trfase"/>
</dbReference>
<organism evidence="1 2">
    <name type="scientific">Lactuca virosa</name>
    <dbReference type="NCBI Taxonomy" id="75947"/>
    <lineage>
        <taxon>Eukaryota</taxon>
        <taxon>Viridiplantae</taxon>
        <taxon>Streptophyta</taxon>
        <taxon>Embryophyta</taxon>
        <taxon>Tracheophyta</taxon>
        <taxon>Spermatophyta</taxon>
        <taxon>Magnoliopsida</taxon>
        <taxon>eudicotyledons</taxon>
        <taxon>Gunneridae</taxon>
        <taxon>Pentapetalae</taxon>
        <taxon>asterids</taxon>
        <taxon>campanulids</taxon>
        <taxon>Asterales</taxon>
        <taxon>Asteraceae</taxon>
        <taxon>Cichorioideae</taxon>
        <taxon>Cichorieae</taxon>
        <taxon>Lactucinae</taxon>
        <taxon>Lactuca</taxon>
    </lineage>
</organism>
<dbReference type="AlphaFoldDB" id="A0AAU9N325"/>
<keyword evidence="2" id="KW-1185">Reference proteome</keyword>
<evidence type="ECO:0000313" key="1">
    <source>
        <dbReference type="EMBL" id="CAH1432131.1"/>
    </source>
</evidence>
<sequence>MLVERAWCTVGFVIVGTKSFIASEEFCKKLWLGNDHKNAKTLAEGLNKIKGLKVDVASVETNIVYVEILEGSNITRFKLGKIM</sequence>
<dbReference type="InterPro" id="IPR015422">
    <property type="entry name" value="PyrdxlP-dep_Trfase_small"/>
</dbReference>
<protein>
    <submittedName>
        <fullName evidence="1">Uncharacterized protein</fullName>
    </submittedName>
</protein>
<comment type="caution">
    <text evidence="1">The sequence shown here is derived from an EMBL/GenBank/DDBJ whole genome shotgun (WGS) entry which is preliminary data.</text>
</comment>